<keyword evidence="2" id="KW-1003">Cell membrane</keyword>
<dbReference type="Pfam" id="PF00497">
    <property type="entry name" value="SBP_bac_3"/>
    <property type="match status" value="1"/>
</dbReference>
<evidence type="ECO:0000256" key="4">
    <source>
        <dbReference type="ARBA" id="ARBA00022989"/>
    </source>
</evidence>
<evidence type="ECO:0000256" key="5">
    <source>
        <dbReference type="ARBA" id="ARBA00023136"/>
    </source>
</evidence>
<feature type="transmembrane region" description="Helical" evidence="8">
    <location>
        <begin position="326"/>
        <end position="344"/>
    </location>
</feature>
<dbReference type="InterPro" id="IPR001638">
    <property type="entry name" value="Solute-binding_3/MltF_N"/>
</dbReference>
<keyword evidence="12" id="KW-1185">Reference proteome</keyword>
<dbReference type="AlphaFoldDB" id="A0AA38HNZ0"/>
<comment type="caution">
    <text evidence="11">The sequence shown here is derived from an EMBL/GenBank/DDBJ whole genome shotgun (WGS) entry which is preliminary data.</text>
</comment>
<keyword evidence="9" id="KW-0732">Signal</keyword>
<gene>
    <name evidence="11" type="ORF">Zmor_027601</name>
</gene>
<dbReference type="PANTHER" id="PTHR42643">
    <property type="entry name" value="IONOTROPIC RECEPTOR 20A-RELATED"/>
    <property type="match status" value="1"/>
</dbReference>
<evidence type="ECO:0000313" key="12">
    <source>
        <dbReference type="Proteomes" id="UP001168821"/>
    </source>
</evidence>
<keyword evidence="5 8" id="KW-0472">Membrane</keyword>
<feature type="chain" id="PRO_5041405221" description="Solute-binding protein family 3/N-terminal domain-containing protein" evidence="9">
    <location>
        <begin position="25"/>
        <end position="604"/>
    </location>
</feature>
<evidence type="ECO:0000256" key="8">
    <source>
        <dbReference type="SAM" id="Phobius"/>
    </source>
</evidence>
<name>A0AA38HNZ0_9CUCU</name>
<reference evidence="11" key="1">
    <citation type="journal article" date="2023" name="G3 (Bethesda)">
        <title>Whole genome assemblies of Zophobas morio and Tenebrio molitor.</title>
        <authorList>
            <person name="Kaur S."/>
            <person name="Stinson S.A."/>
            <person name="diCenzo G.C."/>
        </authorList>
    </citation>
    <scope>NUCLEOTIDE SEQUENCE</scope>
    <source>
        <strain evidence="11">QUZm001</strain>
    </source>
</reference>
<evidence type="ECO:0000256" key="3">
    <source>
        <dbReference type="ARBA" id="ARBA00022692"/>
    </source>
</evidence>
<keyword evidence="4 8" id="KW-1133">Transmembrane helix</keyword>
<dbReference type="Proteomes" id="UP001168821">
    <property type="component" value="Unassembled WGS sequence"/>
</dbReference>
<evidence type="ECO:0000256" key="7">
    <source>
        <dbReference type="ARBA" id="ARBA00023180"/>
    </source>
</evidence>
<evidence type="ECO:0000259" key="10">
    <source>
        <dbReference type="Pfam" id="PF00497"/>
    </source>
</evidence>
<evidence type="ECO:0000256" key="1">
    <source>
        <dbReference type="ARBA" id="ARBA00004651"/>
    </source>
</evidence>
<feature type="domain" description="Solute-binding protein family 3/N-terminal" evidence="10">
    <location>
        <begin position="214"/>
        <end position="540"/>
    </location>
</feature>
<dbReference type="PANTHER" id="PTHR42643:SF35">
    <property type="entry name" value="IONOTROPIC RECEPTOR 68A, ISOFORM A"/>
    <property type="match status" value="1"/>
</dbReference>
<feature type="signal peptide" evidence="9">
    <location>
        <begin position="1"/>
        <end position="24"/>
    </location>
</feature>
<dbReference type="Gene3D" id="3.40.190.10">
    <property type="entry name" value="Periplasmic binding protein-like II"/>
    <property type="match status" value="1"/>
</dbReference>
<evidence type="ECO:0000256" key="6">
    <source>
        <dbReference type="ARBA" id="ARBA00023170"/>
    </source>
</evidence>
<keyword evidence="3 8" id="KW-0812">Transmembrane</keyword>
<evidence type="ECO:0000313" key="11">
    <source>
        <dbReference type="EMBL" id="KAJ3641080.1"/>
    </source>
</evidence>
<dbReference type="SUPFAM" id="SSF53850">
    <property type="entry name" value="Periplasmic binding protein-like II"/>
    <property type="match status" value="1"/>
</dbReference>
<keyword evidence="7" id="KW-0325">Glycoprotein</keyword>
<organism evidence="11 12">
    <name type="scientific">Zophobas morio</name>
    <dbReference type="NCBI Taxonomy" id="2755281"/>
    <lineage>
        <taxon>Eukaryota</taxon>
        <taxon>Metazoa</taxon>
        <taxon>Ecdysozoa</taxon>
        <taxon>Arthropoda</taxon>
        <taxon>Hexapoda</taxon>
        <taxon>Insecta</taxon>
        <taxon>Pterygota</taxon>
        <taxon>Neoptera</taxon>
        <taxon>Endopterygota</taxon>
        <taxon>Coleoptera</taxon>
        <taxon>Polyphaga</taxon>
        <taxon>Cucujiformia</taxon>
        <taxon>Tenebrionidae</taxon>
        <taxon>Zophobas</taxon>
    </lineage>
</organism>
<protein>
    <recommendedName>
        <fullName evidence="10">Solute-binding protein family 3/N-terminal domain-containing protein</fullName>
    </recommendedName>
</protein>
<dbReference type="GO" id="GO:0005886">
    <property type="term" value="C:plasma membrane"/>
    <property type="evidence" value="ECO:0007669"/>
    <property type="project" value="UniProtKB-SubCell"/>
</dbReference>
<sequence length="604" mass="69693">MHPQTPHTTNMLSTLVTLLPLIAAQNPLFQINSRSTSPLFRAILRNYDDFDLIIHVENTTETIVNDFLAEYHVLTTIFNHDFDIPVTRPGSLQCLHLILFTDPLTFSRFSSNHNNIYSKDVIMFLCKENSFLSFQENYFRIPHLSRSGLVAVVRFDSGGISVYSMCFYCGGSTGRLLLRQRLEFSQLRENPVRLAPKKFDNLNEHVIRVVYIDYFPYVWCVVKSNGVCEEAIGSEYELLKTVSGKMNFTYELIEAPNRSYDALINGLVSGQYDMAIGGISITNSRREILQFSTVLRFEDLAFMFVYKRPFRLKIFYFSGVFNLKFWASKAVGVFSLATIVYFVAKYFNDKVHLTYDRITQVISHASFEQSIKLKNFFPGRAKSFICILLSSWWISIMLLNIIYKSRLTSFMVDKSAPPATLEELINEGYNIVIDKNQMQNYVKMLNNEEKILLNKSTTVRKNHFCDLRIYIENHRAIIVGEIAKSLYHTKMFCHNYETIEAGDITTRFFKVTPHAVPFTTGVPFVDVFNQKIQEIMGDGLLKLWKRQLTIKKKIYSYKGKLSKKNSVPVETDAFLIQFVVFLIVISASVVSFVLELVYHACRPN</sequence>
<accession>A0AA38HNZ0</accession>
<evidence type="ECO:0000256" key="9">
    <source>
        <dbReference type="SAM" id="SignalP"/>
    </source>
</evidence>
<dbReference type="EMBL" id="JALNTZ010000009">
    <property type="protein sequence ID" value="KAJ3641080.1"/>
    <property type="molecule type" value="Genomic_DNA"/>
</dbReference>
<evidence type="ECO:0000256" key="2">
    <source>
        <dbReference type="ARBA" id="ARBA00022475"/>
    </source>
</evidence>
<dbReference type="InterPro" id="IPR052192">
    <property type="entry name" value="Insect_Ionotropic_Sensory_Rcpt"/>
</dbReference>
<proteinExistence type="predicted"/>
<keyword evidence="6" id="KW-0675">Receptor</keyword>
<feature type="transmembrane region" description="Helical" evidence="8">
    <location>
        <begin position="381"/>
        <end position="403"/>
    </location>
</feature>
<feature type="transmembrane region" description="Helical" evidence="8">
    <location>
        <begin position="573"/>
        <end position="594"/>
    </location>
</feature>
<comment type="subcellular location">
    <subcellularLocation>
        <location evidence="1">Cell membrane</location>
        <topology evidence="1">Multi-pass membrane protein</topology>
    </subcellularLocation>
</comment>